<dbReference type="OrthoDB" id="61321at2759"/>
<dbReference type="Gene3D" id="2.60.40.1190">
    <property type="match status" value="1"/>
</dbReference>
<evidence type="ECO:0000256" key="1">
    <source>
        <dbReference type="SAM" id="SignalP"/>
    </source>
</evidence>
<dbReference type="EMBL" id="JANBUW010000004">
    <property type="protein sequence ID" value="KAJ2852267.1"/>
    <property type="molecule type" value="Genomic_DNA"/>
</dbReference>
<keyword evidence="3" id="KW-1185">Reference proteome</keyword>
<proteinExistence type="predicted"/>
<reference evidence="2" key="1">
    <citation type="submission" date="2022-07" db="EMBL/GenBank/DDBJ databases">
        <title>Phylogenomic reconstructions and comparative analyses of Kickxellomycotina fungi.</title>
        <authorList>
            <person name="Reynolds N.K."/>
            <person name="Stajich J.E."/>
            <person name="Barry K."/>
            <person name="Grigoriev I.V."/>
            <person name="Crous P."/>
            <person name="Smith M.E."/>
        </authorList>
    </citation>
    <scope>NUCLEOTIDE SEQUENCE</scope>
    <source>
        <strain evidence="2">NRRL 1566</strain>
    </source>
</reference>
<comment type="caution">
    <text evidence="2">The sequence shown here is derived from an EMBL/GenBank/DDBJ whole genome shotgun (WGS) entry which is preliminary data.</text>
</comment>
<keyword evidence="1" id="KW-0732">Signal</keyword>
<feature type="signal peptide" evidence="1">
    <location>
        <begin position="1"/>
        <end position="17"/>
    </location>
</feature>
<evidence type="ECO:0000313" key="2">
    <source>
        <dbReference type="EMBL" id="KAJ2852267.1"/>
    </source>
</evidence>
<name>A0A9W8M2J4_9FUNG</name>
<dbReference type="CDD" id="cd09620">
    <property type="entry name" value="CBM9_like_3"/>
    <property type="match status" value="1"/>
</dbReference>
<organism evidence="2 3">
    <name type="scientific">Coemansia brasiliensis</name>
    <dbReference type="NCBI Taxonomy" id="2650707"/>
    <lineage>
        <taxon>Eukaryota</taxon>
        <taxon>Fungi</taxon>
        <taxon>Fungi incertae sedis</taxon>
        <taxon>Zoopagomycota</taxon>
        <taxon>Kickxellomycotina</taxon>
        <taxon>Kickxellomycetes</taxon>
        <taxon>Kickxellales</taxon>
        <taxon>Kickxellaceae</taxon>
        <taxon>Coemansia</taxon>
    </lineage>
</organism>
<dbReference type="AlphaFoldDB" id="A0A9W8M2J4"/>
<protein>
    <submittedName>
        <fullName evidence="2">Uncharacterized protein</fullName>
    </submittedName>
</protein>
<dbReference type="SUPFAM" id="SSF49344">
    <property type="entry name" value="CBD9-like"/>
    <property type="match status" value="1"/>
</dbReference>
<feature type="chain" id="PRO_5040775855" evidence="1">
    <location>
        <begin position="18"/>
        <end position="223"/>
    </location>
</feature>
<evidence type="ECO:0000313" key="3">
    <source>
        <dbReference type="Proteomes" id="UP001139887"/>
    </source>
</evidence>
<sequence>MLKCILLFAIYIVLAYAAGKDETIQVPACPDTSSVSFTTSVPNGDPCPKTQVDICYTDKSLKLLFTASNETNFYYNPSHQTNDNIWAYEAMEAFISKGLEDPQTYLEYEVSPNNQTFNAFIYNPSRESLPGQPMDHAYISSPFSDGFQVNTQIDKPSSQWKTESTIPLALFNGEHPKSSVWRMNFFRTITGPDIFPKQKLCAWRNPGKANFHITPVFGVLSFV</sequence>
<accession>A0A9W8M2J4</accession>
<dbReference type="Proteomes" id="UP001139887">
    <property type="component" value="Unassembled WGS sequence"/>
</dbReference>
<gene>
    <name evidence="2" type="ORF">IWW36_000410</name>
</gene>